<dbReference type="SUPFAM" id="SSF53756">
    <property type="entry name" value="UDP-Glycosyltransferase/glycogen phosphorylase"/>
    <property type="match status" value="1"/>
</dbReference>
<dbReference type="Pfam" id="PF13524">
    <property type="entry name" value="Glyco_trans_1_2"/>
    <property type="match status" value="1"/>
</dbReference>
<reference evidence="2 3" key="1">
    <citation type="submission" date="2019-02" db="EMBL/GenBank/DDBJ databases">
        <title>Deep-cultivation of Planctomycetes and their phenomic and genomic characterization uncovers novel biology.</title>
        <authorList>
            <person name="Wiegand S."/>
            <person name="Jogler M."/>
            <person name="Boedeker C."/>
            <person name="Pinto D."/>
            <person name="Vollmers J."/>
            <person name="Rivas-Marin E."/>
            <person name="Kohn T."/>
            <person name="Peeters S.H."/>
            <person name="Heuer A."/>
            <person name="Rast P."/>
            <person name="Oberbeckmann S."/>
            <person name="Bunk B."/>
            <person name="Jeske O."/>
            <person name="Meyerdierks A."/>
            <person name="Storesund J.E."/>
            <person name="Kallscheuer N."/>
            <person name="Luecker S."/>
            <person name="Lage O.M."/>
            <person name="Pohl T."/>
            <person name="Merkel B.J."/>
            <person name="Hornburger P."/>
            <person name="Mueller R.-W."/>
            <person name="Bruemmer F."/>
            <person name="Labrenz M."/>
            <person name="Spormann A.M."/>
            <person name="Op den Camp H."/>
            <person name="Overmann J."/>
            <person name="Amann R."/>
            <person name="Jetten M.S.M."/>
            <person name="Mascher T."/>
            <person name="Medema M.H."/>
            <person name="Devos D.P."/>
            <person name="Kaster A.-K."/>
            <person name="Ovreas L."/>
            <person name="Rohde M."/>
            <person name="Galperin M.Y."/>
            <person name="Jogler C."/>
        </authorList>
    </citation>
    <scope>NUCLEOTIDE SEQUENCE [LARGE SCALE GENOMIC DNA]</scope>
    <source>
        <strain evidence="2 3">TBK1r</strain>
    </source>
</reference>
<accession>A0ABX5XIA7</accession>
<evidence type="ECO:0000259" key="1">
    <source>
        <dbReference type="Pfam" id="PF13524"/>
    </source>
</evidence>
<dbReference type="EMBL" id="CP036432">
    <property type="protein sequence ID" value="QDV81718.1"/>
    <property type="molecule type" value="Genomic_DNA"/>
</dbReference>
<dbReference type="Proteomes" id="UP000318081">
    <property type="component" value="Chromosome"/>
</dbReference>
<dbReference type="InterPro" id="IPR055259">
    <property type="entry name" value="YkvP/CgeB_Glyco_trans-like"/>
</dbReference>
<evidence type="ECO:0000313" key="2">
    <source>
        <dbReference type="EMBL" id="QDV81718.1"/>
    </source>
</evidence>
<proteinExistence type="predicted"/>
<dbReference type="RefSeq" id="WP_419581519.1">
    <property type="nucleotide sequence ID" value="NZ_CP036432.1"/>
</dbReference>
<dbReference type="Gene3D" id="3.40.50.2000">
    <property type="entry name" value="Glycogen Phosphorylase B"/>
    <property type="match status" value="1"/>
</dbReference>
<organism evidence="2 3">
    <name type="scientific">Stieleria magnilauensis</name>
    <dbReference type="NCBI Taxonomy" id="2527963"/>
    <lineage>
        <taxon>Bacteria</taxon>
        <taxon>Pseudomonadati</taxon>
        <taxon>Planctomycetota</taxon>
        <taxon>Planctomycetia</taxon>
        <taxon>Pirellulales</taxon>
        <taxon>Pirellulaceae</taxon>
        <taxon>Stieleria</taxon>
    </lineage>
</organism>
<keyword evidence="3" id="KW-1185">Reference proteome</keyword>
<gene>
    <name evidence="2" type="ORF">TBK1r_06380</name>
</gene>
<feature type="domain" description="Spore protein YkvP/CgeB glycosyl transferase-like" evidence="1">
    <location>
        <begin position="181"/>
        <end position="322"/>
    </location>
</feature>
<protein>
    <recommendedName>
        <fullName evidence="1">Spore protein YkvP/CgeB glycosyl transferase-like domain-containing protein</fullName>
    </recommendedName>
</protein>
<sequence>MTEDGGMSFQDGTIMLVADAAPFSTRDVWEGYLEGLTEAGANVLPYPTFSILELLSPNLLGSDLIGKAMDIRNGVHAVVFISGMYFRETRSWVVESLTRRGMPTILIATDDPYEDIGMRDCYSTRFTNELSCANGQAAYLPTATLFPPALDDDPWVRDLVFVGTVFEDRWEWIRQIAMYCELNEHRFDIFGHFPTMRDGLQDLEYVRVIPGTVSAEQKWSLYSQSRLVLNIFRDAGEKRPQSASPRVYEVAGLGRPALISNRRDEVEQIFGDAIYLFDDIESFGEVFEEAIESDAERQQKVRQAQEIVLQGHLYQHRASTLLGEIQKLLTD</sequence>
<name>A0ABX5XIA7_9BACT</name>
<evidence type="ECO:0000313" key="3">
    <source>
        <dbReference type="Proteomes" id="UP000318081"/>
    </source>
</evidence>